<dbReference type="RefSeq" id="WP_020089585.1">
    <property type="nucleotide sequence ID" value="NZ_AZCZ01000021.1"/>
</dbReference>
<dbReference type="OrthoDB" id="9775805at2"/>
<reference evidence="7 8" key="1">
    <citation type="journal article" date="2015" name="Genome Announc.">
        <title>Expanding the biotechnology potential of lactobacilli through comparative genomics of 213 strains and associated genera.</title>
        <authorList>
            <person name="Sun Z."/>
            <person name="Harris H.M."/>
            <person name="McCann A."/>
            <person name="Guo C."/>
            <person name="Argimon S."/>
            <person name="Zhang W."/>
            <person name="Yang X."/>
            <person name="Jeffery I.B."/>
            <person name="Cooney J.C."/>
            <person name="Kagawa T.F."/>
            <person name="Liu W."/>
            <person name="Song Y."/>
            <person name="Salvetti E."/>
            <person name="Wrobel A."/>
            <person name="Rasinkangas P."/>
            <person name="Parkhill J."/>
            <person name="Rea M.C."/>
            <person name="O'Sullivan O."/>
            <person name="Ritari J."/>
            <person name="Douillard F.P."/>
            <person name="Paul Ross R."/>
            <person name="Yang R."/>
            <person name="Briner A.E."/>
            <person name="Felis G.E."/>
            <person name="de Vos W.M."/>
            <person name="Barrangou R."/>
            <person name="Klaenhammer T.R."/>
            <person name="Caufield P.W."/>
            <person name="Cui Y."/>
            <person name="Zhang H."/>
            <person name="O'Toole P.W."/>
        </authorList>
    </citation>
    <scope>NUCLEOTIDE SEQUENCE [LARGE SCALE GENOMIC DNA]</scope>
    <source>
        <strain evidence="7 8">ATCC 53295</strain>
    </source>
</reference>
<dbReference type="Pfam" id="PF00881">
    <property type="entry name" value="Nitroreductase"/>
    <property type="match status" value="1"/>
</dbReference>
<evidence type="ECO:0000256" key="3">
    <source>
        <dbReference type="ARBA" id="ARBA00022643"/>
    </source>
</evidence>
<keyword evidence="8" id="KW-1185">Reference proteome</keyword>
<evidence type="ECO:0000256" key="5">
    <source>
        <dbReference type="PIRNR" id="PIRNR005426"/>
    </source>
</evidence>
<dbReference type="SUPFAM" id="SSF55469">
    <property type="entry name" value="FMN-dependent nitroreductase-like"/>
    <property type="match status" value="1"/>
</dbReference>
<accession>A0A0R1GQW1</accession>
<evidence type="ECO:0000256" key="1">
    <source>
        <dbReference type="ARBA" id="ARBA00008366"/>
    </source>
</evidence>
<sequence>MTNPTLTTLLNHRSIRKFTTKKLTTAEITTLVDAAQHTPTSTFSQQYSIISVTDPQKLAALGDITGHHWLEKSGHFFLFLADQYRNSQLVTATPATIANLHSTDKFLAGIFDASIAVEAMVVAGESLGLGSTIMGSILNDVPRLIDLFHLPELTFPVFGLAVGHPAETPERKPRMPQELMHFTNDYQPLTADNATLAAYNRVITDYYQARGSHQRTETFTHHIATELARDPQQRAKLNQALEYQGFLQHH</sequence>
<dbReference type="AlphaFoldDB" id="A0A0R1GQW1"/>
<dbReference type="CDD" id="cd02146">
    <property type="entry name" value="NfsA-like"/>
    <property type="match status" value="1"/>
</dbReference>
<gene>
    <name evidence="7" type="ORF">FD07_GL000825</name>
</gene>
<keyword evidence="3 5" id="KW-0288">FMN</keyword>
<comment type="caution">
    <text evidence="7">The sequence shown here is derived from an EMBL/GenBank/DDBJ whole genome shotgun (WGS) entry which is preliminary data.</text>
</comment>
<dbReference type="EMBL" id="AZCZ01000021">
    <property type="protein sequence ID" value="KRK36444.1"/>
    <property type="molecule type" value="Genomic_DNA"/>
</dbReference>
<dbReference type="Gene3D" id="3.40.109.10">
    <property type="entry name" value="NADH Oxidase"/>
    <property type="match status" value="1"/>
</dbReference>
<evidence type="ECO:0000256" key="2">
    <source>
        <dbReference type="ARBA" id="ARBA00022630"/>
    </source>
</evidence>
<evidence type="ECO:0000313" key="7">
    <source>
        <dbReference type="EMBL" id="KRK36444.1"/>
    </source>
</evidence>
<evidence type="ECO:0000256" key="4">
    <source>
        <dbReference type="ARBA" id="ARBA00023002"/>
    </source>
</evidence>
<dbReference type="PATRIC" id="fig|1267003.4.peg.876"/>
<name>A0A0R1GQW1_9LACO</name>
<feature type="domain" description="Nitroreductase" evidence="6">
    <location>
        <begin position="11"/>
        <end position="164"/>
    </location>
</feature>
<organism evidence="7 8">
    <name type="scientific">Levilactobacillus parabrevis ATCC 53295</name>
    <dbReference type="NCBI Taxonomy" id="1267003"/>
    <lineage>
        <taxon>Bacteria</taxon>
        <taxon>Bacillati</taxon>
        <taxon>Bacillota</taxon>
        <taxon>Bacilli</taxon>
        <taxon>Lactobacillales</taxon>
        <taxon>Lactobacillaceae</taxon>
        <taxon>Levilactobacillus</taxon>
    </lineage>
</organism>
<proteinExistence type="inferred from homology"/>
<dbReference type="InterPro" id="IPR029479">
    <property type="entry name" value="Nitroreductase"/>
</dbReference>
<dbReference type="PANTHER" id="PTHR43425">
    <property type="entry name" value="OXYGEN-INSENSITIVE NADPH NITROREDUCTASE"/>
    <property type="match status" value="1"/>
</dbReference>
<dbReference type="eggNOG" id="COG0778">
    <property type="taxonomic scope" value="Bacteria"/>
</dbReference>
<dbReference type="InterPro" id="IPR000415">
    <property type="entry name" value="Nitroreductase-like"/>
</dbReference>
<dbReference type="GO" id="GO:0016491">
    <property type="term" value="F:oxidoreductase activity"/>
    <property type="evidence" value="ECO:0007669"/>
    <property type="project" value="UniProtKB-UniRule"/>
</dbReference>
<dbReference type="PIRSF" id="PIRSF005426">
    <property type="entry name" value="Frp"/>
    <property type="match status" value="1"/>
</dbReference>
<dbReference type="STRING" id="357278.IV61_GL000894"/>
<comment type="similarity">
    <text evidence="1 5">Belongs to the flavin oxidoreductase frp family.</text>
</comment>
<evidence type="ECO:0000259" key="6">
    <source>
        <dbReference type="Pfam" id="PF00881"/>
    </source>
</evidence>
<dbReference type="InterPro" id="IPR016446">
    <property type="entry name" value="Flavin_OxRdtase_Frp"/>
</dbReference>
<dbReference type="Proteomes" id="UP000051176">
    <property type="component" value="Unassembled WGS sequence"/>
</dbReference>
<evidence type="ECO:0000313" key="8">
    <source>
        <dbReference type="Proteomes" id="UP000051176"/>
    </source>
</evidence>
<dbReference type="PANTHER" id="PTHR43425:SF3">
    <property type="entry name" value="NADPH-DEPENDENT OXIDOREDUCTASE"/>
    <property type="match status" value="1"/>
</dbReference>
<protein>
    <submittedName>
        <fullName evidence="7">Nitroreductase</fullName>
    </submittedName>
</protein>
<keyword evidence="4 5" id="KW-0560">Oxidoreductase</keyword>
<keyword evidence="2 5" id="KW-0285">Flavoprotein</keyword>
<keyword evidence="5" id="KW-0521">NADP</keyword>